<keyword evidence="1" id="KW-0472">Membrane</keyword>
<proteinExistence type="predicted"/>
<dbReference type="EMBL" id="JANUGW010000019">
    <property type="protein sequence ID" value="MCS0584153.1"/>
    <property type="molecule type" value="Genomic_DNA"/>
</dbReference>
<organism evidence="2 3">
    <name type="scientific">Massilia pinisoli</name>
    <dbReference type="NCBI Taxonomy" id="1772194"/>
    <lineage>
        <taxon>Bacteria</taxon>
        <taxon>Pseudomonadati</taxon>
        <taxon>Pseudomonadota</taxon>
        <taxon>Betaproteobacteria</taxon>
        <taxon>Burkholderiales</taxon>
        <taxon>Oxalobacteraceae</taxon>
        <taxon>Telluria group</taxon>
        <taxon>Massilia</taxon>
    </lineage>
</organism>
<accession>A0ABT1ZW58</accession>
<evidence type="ECO:0000313" key="3">
    <source>
        <dbReference type="Proteomes" id="UP001204151"/>
    </source>
</evidence>
<sequence length="162" mass="17377">MDTRHTTHRDPLFGALRAEVERLDTPRGVEKELLHAFARLHPPRRRWYHAPFARRWLLAGGMSGAAAALLVLAFGLRAPGANDDAPRTLATLDDDGPFIALDSAERIAAEPAPRLVAADVPRTSLAALGLPLTPENAGDSVRAEMLVAADGQPLALRVSAIQ</sequence>
<keyword evidence="3" id="KW-1185">Reference proteome</keyword>
<gene>
    <name evidence="2" type="ORF">NX784_21370</name>
</gene>
<evidence type="ECO:0000256" key="1">
    <source>
        <dbReference type="SAM" id="Phobius"/>
    </source>
</evidence>
<reference evidence="2 3" key="1">
    <citation type="submission" date="2022-08" db="EMBL/GenBank/DDBJ databases">
        <title>Reclassification of Massilia species as members of the genera Telluria, Duganella, Pseudoduganella, Mokoshia gen. nov. and Zemynaea gen. nov. using orthogonal and non-orthogonal genome-based approaches.</title>
        <authorList>
            <person name="Bowman J.P."/>
        </authorList>
    </citation>
    <scope>NUCLEOTIDE SEQUENCE [LARGE SCALE GENOMIC DNA]</scope>
    <source>
        <strain evidence="2 3">JCM 31316</strain>
    </source>
</reference>
<feature type="transmembrane region" description="Helical" evidence="1">
    <location>
        <begin position="56"/>
        <end position="76"/>
    </location>
</feature>
<evidence type="ECO:0000313" key="2">
    <source>
        <dbReference type="EMBL" id="MCS0584153.1"/>
    </source>
</evidence>
<name>A0ABT1ZW58_9BURK</name>
<comment type="caution">
    <text evidence="2">The sequence shown here is derived from an EMBL/GenBank/DDBJ whole genome shotgun (WGS) entry which is preliminary data.</text>
</comment>
<protein>
    <submittedName>
        <fullName evidence="2">Uncharacterized protein</fullName>
    </submittedName>
</protein>
<keyword evidence="1" id="KW-1133">Transmembrane helix</keyword>
<dbReference type="Proteomes" id="UP001204151">
    <property type="component" value="Unassembled WGS sequence"/>
</dbReference>
<dbReference type="RefSeq" id="WP_258818718.1">
    <property type="nucleotide sequence ID" value="NZ_JANUGW010000019.1"/>
</dbReference>
<keyword evidence="1" id="KW-0812">Transmembrane</keyword>